<organism evidence="1 2">
    <name type="scientific">Rhabditophanes sp. KR3021</name>
    <dbReference type="NCBI Taxonomy" id="114890"/>
    <lineage>
        <taxon>Eukaryota</taxon>
        <taxon>Metazoa</taxon>
        <taxon>Ecdysozoa</taxon>
        <taxon>Nematoda</taxon>
        <taxon>Chromadorea</taxon>
        <taxon>Rhabditida</taxon>
        <taxon>Tylenchina</taxon>
        <taxon>Panagrolaimomorpha</taxon>
        <taxon>Strongyloidoidea</taxon>
        <taxon>Alloionematidae</taxon>
        <taxon>Rhabditophanes</taxon>
    </lineage>
</organism>
<accession>A0AC35UHY6</accession>
<evidence type="ECO:0000313" key="1">
    <source>
        <dbReference type="Proteomes" id="UP000095286"/>
    </source>
</evidence>
<proteinExistence type="predicted"/>
<sequence>MQRLSRVVVPSFQPHREYAKITPQLDKMLQIKEGKQEEKRILITGGLGQLGINLAKVMRGIYGENSTILTDIKKLGTQNKHLAPFQYLDILDKNAIEEAVVNNDINTIVHFSALLSAVGENNVPLALQVNCLGVQNVLETCKNHKLQCFIPSTIGAFGPTTPRDATPDLTIQRPRTIYGVSKVYAELLGEYYHARYNVDFRSLRFPGIISATAPGGGTTDWVIQIFYDAIKYGKHVCFLSEDTALPMMYDSDCMASVVMALAAPSEQLSMRTYNITGFSVSPGQMAKAIKKRMPNFEIEYDICPMRQKIADSWPRSLDDHIATRDWGWKADYCLDKTIDIMFQLVEKQLAGEVAKTGKLELSQ</sequence>
<dbReference type="WBParaSite" id="RSKR_0001164100.1">
    <property type="protein sequence ID" value="RSKR_0001164100.1"/>
    <property type="gene ID" value="RSKR_0001164100"/>
</dbReference>
<evidence type="ECO:0000313" key="2">
    <source>
        <dbReference type="WBParaSite" id="RSKR_0001164100.1"/>
    </source>
</evidence>
<reference evidence="2" key="1">
    <citation type="submission" date="2016-11" db="UniProtKB">
        <authorList>
            <consortium name="WormBaseParasite"/>
        </authorList>
    </citation>
    <scope>IDENTIFICATION</scope>
    <source>
        <strain evidence="2">KR3021</strain>
    </source>
</reference>
<dbReference type="Proteomes" id="UP000095286">
    <property type="component" value="Unplaced"/>
</dbReference>
<protein>
    <submittedName>
        <fullName evidence="2">Epimerase domain-containing protein</fullName>
    </submittedName>
</protein>
<name>A0AC35UHY6_9BILA</name>